<dbReference type="Proteomes" id="UP000192739">
    <property type="component" value="Unassembled WGS sequence"/>
</dbReference>
<dbReference type="GO" id="GO:0042301">
    <property type="term" value="F:phosphate ion binding"/>
    <property type="evidence" value="ECO:0007669"/>
    <property type="project" value="InterPro"/>
</dbReference>
<dbReference type="EMBL" id="MVHT01000086">
    <property type="protein sequence ID" value="ORA96839.1"/>
    <property type="molecule type" value="Genomic_DNA"/>
</dbReference>
<evidence type="ECO:0000259" key="10">
    <source>
        <dbReference type="Pfam" id="PF12849"/>
    </source>
</evidence>
<feature type="binding site" evidence="8">
    <location>
        <begin position="63"/>
        <end position="65"/>
    </location>
    <ligand>
        <name>phosphate</name>
        <dbReference type="ChEBI" id="CHEBI:43474"/>
    </ligand>
</feature>
<protein>
    <recommendedName>
        <fullName evidence="7">Phosphate-binding protein</fullName>
    </recommendedName>
</protein>
<keyword evidence="2 7" id="KW-0813">Transport</keyword>
<keyword evidence="5" id="KW-0564">Palmitate</keyword>
<comment type="similarity">
    <text evidence="1 7">Belongs to the PstS family.</text>
</comment>
<dbReference type="AlphaFoldDB" id="A0A1E3S6G5"/>
<dbReference type="PANTHER" id="PTHR42996:SF1">
    <property type="entry name" value="PHOSPHATE-BINDING PROTEIN PSTS"/>
    <property type="match status" value="1"/>
</dbReference>
<evidence type="ECO:0000256" key="8">
    <source>
        <dbReference type="PIRSR" id="PIRSR002756-1"/>
    </source>
</evidence>
<dbReference type="PIRSF" id="PIRSF002756">
    <property type="entry name" value="PstS"/>
    <property type="match status" value="1"/>
</dbReference>
<evidence type="ECO:0000256" key="6">
    <source>
        <dbReference type="ARBA" id="ARBA00023288"/>
    </source>
</evidence>
<keyword evidence="4" id="KW-0732">Signal</keyword>
<dbReference type="SUPFAM" id="SSF53850">
    <property type="entry name" value="Periplasmic binding protein-like II"/>
    <property type="match status" value="1"/>
</dbReference>
<dbReference type="Gene3D" id="3.40.190.10">
    <property type="entry name" value="Periplasmic binding protein-like II"/>
    <property type="match status" value="2"/>
</dbReference>
<sequence length="376" mass="38696">MRLDTVSRGPALAIAVVGATVCSMGLVACGSDDSRDVGSSAISRTSPGDASCGGTNELKGEGSTAQQHAIAHFSQVWTQLCPGKTVSYNPTGSTAGRDNFIAGRADFAGSDSPLIAAQIGPAAQRCKGNPAWDLPLVFGPIALAFNLTGVPTLTLDADSLAKIFSGGIRSWNDPVLAALNPGVRLPDTEITPVYRKDSSGTTDNFQKYLTAAAPQSWARGVGSEFHGGVGEGAERSAGVIQTVQAIAGSIGYVENGFADRARMPVAQIKTGTGVVPLTDRTAREAVAAVSFVSGGNDLVLELKSIYSGEKPNAYPLMLATYEIVCSKGYDPGTSAAVKAFLTTAVNDGQAGLSAAGYVPLPDKVKERLVTAINDLQ</sequence>
<evidence type="ECO:0000256" key="1">
    <source>
        <dbReference type="ARBA" id="ARBA00008725"/>
    </source>
</evidence>
<evidence type="ECO:0000313" key="12">
    <source>
        <dbReference type="Proteomes" id="UP000192739"/>
    </source>
</evidence>
<keyword evidence="12" id="KW-1185">Reference proteome</keyword>
<organism evidence="11 12">
    <name type="scientific">Mycobacterium intermedium</name>
    <dbReference type="NCBI Taxonomy" id="28445"/>
    <lineage>
        <taxon>Bacteria</taxon>
        <taxon>Bacillati</taxon>
        <taxon>Actinomycetota</taxon>
        <taxon>Actinomycetes</taxon>
        <taxon>Mycobacteriales</taxon>
        <taxon>Mycobacteriaceae</taxon>
        <taxon>Mycobacterium</taxon>
        <taxon>Mycobacterium simiae complex</taxon>
    </lineage>
</organism>
<dbReference type="PANTHER" id="PTHR42996">
    <property type="entry name" value="PHOSPHATE-BINDING PROTEIN PSTS"/>
    <property type="match status" value="1"/>
</dbReference>
<feature type="binding site" evidence="8">
    <location>
        <position position="93"/>
    </location>
    <ligand>
        <name>phosphate</name>
        <dbReference type="ChEBI" id="CHEBI:43474"/>
    </ligand>
</feature>
<dbReference type="InterPro" id="IPR024370">
    <property type="entry name" value="PBP_domain"/>
</dbReference>
<dbReference type="GO" id="GO:0043190">
    <property type="term" value="C:ATP-binding cassette (ABC) transporter complex"/>
    <property type="evidence" value="ECO:0007669"/>
    <property type="project" value="InterPro"/>
</dbReference>
<evidence type="ECO:0000256" key="2">
    <source>
        <dbReference type="ARBA" id="ARBA00022448"/>
    </source>
</evidence>
<feature type="region of interest" description="Disordered" evidence="9">
    <location>
        <begin position="32"/>
        <end position="59"/>
    </location>
</feature>
<proteinExistence type="inferred from homology"/>
<comment type="caution">
    <text evidence="11">The sequence shown here is derived from an EMBL/GenBank/DDBJ whole genome shotgun (WGS) entry which is preliminary data.</text>
</comment>
<name>A0A1E3S6G5_MYCIE</name>
<dbReference type="InterPro" id="IPR050962">
    <property type="entry name" value="Phosphate-bind_PstS"/>
</dbReference>
<keyword evidence="3 7" id="KW-0592">Phosphate transport</keyword>
<dbReference type="PROSITE" id="PS51257">
    <property type="entry name" value="PROKAR_LIPOPROTEIN"/>
    <property type="match status" value="1"/>
</dbReference>
<feature type="binding site" evidence="8">
    <location>
        <position position="111"/>
    </location>
    <ligand>
        <name>phosphate</name>
        <dbReference type="ChEBI" id="CHEBI:43474"/>
    </ligand>
</feature>
<evidence type="ECO:0000256" key="5">
    <source>
        <dbReference type="ARBA" id="ARBA00023139"/>
    </source>
</evidence>
<dbReference type="InterPro" id="IPR005673">
    <property type="entry name" value="ABC_phos-bd_PstS"/>
</dbReference>
<keyword evidence="6" id="KW-0449">Lipoprotein</keyword>
<evidence type="ECO:0000256" key="7">
    <source>
        <dbReference type="PIRNR" id="PIRNR002756"/>
    </source>
</evidence>
<dbReference type="NCBIfam" id="TIGR00975">
    <property type="entry name" value="3a0107s03"/>
    <property type="match status" value="1"/>
</dbReference>
<feature type="binding site" evidence="8">
    <location>
        <begin position="199"/>
        <end position="201"/>
    </location>
    <ligand>
        <name>phosphate</name>
        <dbReference type="ChEBI" id="CHEBI:43474"/>
    </ligand>
</feature>
<feature type="domain" description="PBP" evidence="10">
    <location>
        <begin position="55"/>
        <end position="342"/>
    </location>
</feature>
<dbReference type="Pfam" id="PF12849">
    <property type="entry name" value="PBP_like_2"/>
    <property type="match status" value="1"/>
</dbReference>
<evidence type="ECO:0000313" key="11">
    <source>
        <dbReference type="EMBL" id="ORA96839.1"/>
    </source>
</evidence>
<evidence type="ECO:0000256" key="3">
    <source>
        <dbReference type="ARBA" id="ARBA00022592"/>
    </source>
</evidence>
<dbReference type="CDD" id="cd13565">
    <property type="entry name" value="PBP2_PstS"/>
    <property type="match status" value="1"/>
</dbReference>
<reference evidence="11 12" key="1">
    <citation type="submission" date="2017-02" db="EMBL/GenBank/DDBJ databases">
        <title>The new phylogeny of genus Mycobacterium.</title>
        <authorList>
            <person name="Tortoli E."/>
            <person name="Trovato A."/>
            <person name="Cirillo D.M."/>
        </authorList>
    </citation>
    <scope>NUCLEOTIDE SEQUENCE [LARGE SCALE GENOMIC DNA]</scope>
    <source>
        <strain evidence="11 12">DSM 44049</strain>
    </source>
</reference>
<evidence type="ECO:0000256" key="4">
    <source>
        <dbReference type="ARBA" id="ARBA00022729"/>
    </source>
</evidence>
<accession>A0A1E3S6G5</accession>
<dbReference type="GO" id="GO:0035435">
    <property type="term" value="P:phosphate ion transmembrane transport"/>
    <property type="evidence" value="ECO:0007669"/>
    <property type="project" value="InterPro"/>
</dbReference>
<evidence type="ECO:0000256" key="9">
    <source>
        <dbReference type="SAM" id="MobiDB-lite"/>
    </source>
</evidence>
<gene>
    <name evidence="11" type="ORF">BST27_24030</name>
</gene>
<dbReference type="STRING" id="28445.BHQ20_25880"/>